<dbReference type="BioCyc" id="TINT75379:TINT_RS10785-MONOMER"/>
<feature type="transmembrane region" description="Helical" evidence="1">
    <location>
        <begin position="71"/>
        <end position="89"/>
    </location>
</feature>
<dbReference type="AlphaFoldDB" id="D5X3F2"/>
<dbReference type="STRING" id="75379.Tint_2159"/>
<feature type="transmembrane region" description="Helical" evidence="1">
    <location>
        <begin position="144"/>
        <end position="162"/>
    </location>
</feature>
<dbReference type="PANTHER" id="PTHR14969">
    <property type="entry name" value="SPHINGOSINE-1-PHOSPHATE PHOSPHOHYDROLASE"/>
    <property type="match status" value="1"/>
</dbReference>
<keyword evidence="1" id="KW-1133">Transmembrane helix</keyword>
<dbReference type="SMART" id="SM00014">
    <property type="entry name" value="acidPPc"/>
    <property type="match status" value="1"/>
</dbReference>
<reference evidence="3" key="1">
    <citation type="submission" date="2010-04" db="EMBL/GenBank/DDBJ databases">
        <title>Complete sequence of Thiomonas intermedia K12.</title>
        <authorList>
            <consortium name="US DOE Joint Genome Institute"/>
            <person name="Lucas S."/>
            <person name="Copeland A."/>
            <person name="Lapidus A."/>
            <person name="Cheng J.-F."/>
            <person name="Bruce D."/>
            <person name="Goodwin L."/>
            <person name="Pitluck S."/>
            <person name="Davenport K."/>
            <person name="Detter J.C."/>
            <person name="Han C."/>
            <person name="Tapia R."/>
            <person name="Land M."/>
            <person name="Hauser L."/>
            <person name="Kyrpides N."/>
            <person name="Ovchinnikova G."/>
            <person name="Kerfeld C.A."/>
            <person name="Cannon G.C."/>
            <person name="Heinhorst S."/>
            <person name="Woyke T."/>
        </authorList>
    </citation>
    <scope>NUCLEOTIDE SEQUENCE [LARGE SCALE GENOMIC DNA]</scope>
    <source>
        <strain evidence="3">K12</strain>
    </source>
</reference>
<evidence type="ECO:0000259" key="2">
    <source>
        <dbReference type="SMART" id="SM00014"/>
    </source>
</evidence>
<keyword evidence="1" id="KW-0472">Membrane</keyword>
<accession>D5X3F2</accession>
<keyword evidence="1" id="KW-0812">Transmembrane</keyword>
<dbReference type="CDD" id="cd01610">
    <property type="entry name" value="PAP2_like"/>
    <property type="match status" value="1"/>
</dbReference>
<organism evidence="3">
    <name type="scientific">Thiomonas intermedia (strain K12)</name>
    <name type="common">Thiobacillus intermedius</name>
    <dbReference type="NCBI Taxonomy" id="75379"/>
    <lineage>
        <taxon>Bacteria</taxon>
        <taxon>Pseudomonadati</taxon>
        <taxon>Pseudomonadota</taxon>
        <taxon>Betaproteobacteria</taxon>
        <taxon>Burkholderiales</taxon>
        <taxon>Thiomonas</taxon>
    </lineage>
</organism>
<dbReference type="InterPro" id="IPR000326">
    <property type="entry name" value="PAP2/HPO"/>
</dbReference>
<evidence type="ECO:0000256" key="1">
    <source>
        <dbReference type="SAM" id="Phobius"/>
    </source>
</evidence>
<dbReference type="Pfam" id="PF01569">
    <property type="entry name" value="PAP2"/>
    <property type="match status" value="1"/>
</dbReference>
<feature type="transmembrane region" description="Helical" evidence="1">
    <location>
        <begin position="115"/>
        <end position="137"/>
    </location>
</feature>
<dbReference type="HOGENOM" id="CLU_072573_10_1_4"/>
<dbReference type="PANTHER" id="PTHR14969:SF13">
    <property type="entry name" value="AT30094P"/>
    <property type="match status" value="1"/>
</dbReference>
<proteinExistence type="predicted"/>
<feature type="domain" description="Phosphatidic acid phosphatase type 2/haloperoxidase" evidence="2">
    <location>
        <begin position="70"/>
        <end position="183"/>
    </location>
</feature>
<protein>
    <submittedName>
        <fullName evidence="3">Phosphoesterase PA-phosphatase related protein</fullName>
    </submittedName>
</protein>
<name>D5X3F2_THIK1</name>
<dbReference type="SUPFAM" id="SSF48317">
    <property type="entry name" value="Acid phosphatase/Vanadium-dependent haloperoxidase"/>
    <property type="match status" value="1"/>
</dbReference>
<feature type="transmembrane region" description="Helical" evidence="1">
    <location>
        <begin position="168"/>
        <end position="190"/>
    </location>
</feature>
<gene>
    <name evidence="3" type="ordered locus">Tint_2159</name>
</gene>
<dbReference type="KEGG" id="tin:Tint_2159"/>
<dbReference type="Gene3D" id="1.20.144.10">
    <property type="entry name" value="Phosphatidic acid phosphatase type 2/haloperoxidase"/>
    <property type="match status" value="1"/>
</dbReference>
<evidence type="ECO:0000313" key="3">
    <source>
        <dbReference type="EMBL" id="ADG31510.1"/>
    </source>
</evidence>
<dbReference type="eggNOG" id="COG0671">
    <property type="taxonomic scope" value="Bacteria"/>
</dbReference>
<dbReference type="InterPro" id="IPR036938">
    <property type="entry name" value="PAP2/HPO_sf"/>
</dbReference>
<dbReference type="EMBL" id="CP002021">
    <property type="protein sequence ID" value="ADG31510.1"/>
    <property type="molecule type" value="Genomic_DNA"/>
</dbReference>
<sequence>MKLDPHALWYAWDGWNARLFLAINHAGDNPVWNNAARLGTALGDHHLLPVYLGLLLTLAMRWPRLIPLRSVLVYAWANLLLFVSIYGVLKPWAHFPRPLEVFGPQMVHVLGEPKFAHSFPSGHAAFAMVLAASLAFSLPRPWNVVLWLFALWVAWSRIAVGAHFPADVIGGAFLGALCVLVAHGLARLWIRGAKPA</sequence>